<protein>
    <recommendedName>
        <fullName evidence="4">DUF3370 domain-containing protein</fullName>
    </recommendedName>
</protein>
<dbReference type="AlphaFoldDB" id="A0A0P8C1T0"/>
<feature type="region of interest" description="Disordered" evidence="1">
    <location>
        <begin position="232"/>
        <end position="257"/>
    </location>
</feature>
<evidence type="ECO:0000256" key="1">
    <source>
        <dbReference type="SAM" id="MobiDB-lite"/>
    </source>
</evidence>
<dbReference type="Proteomes" id="UP000050465">
    <property type="component" value="Unassembled WGS sequence"/>
</dbReference>
<sequence>MFSLLSFISVTNLLSNIGLAEVPVAAKAIHNTELTQGAFLKAEHPPILAQVAQVAQAEGNIITIPQTVRSLPGGLDNVPVFNSNSPEIIESDGILLSTFPNRGKSDPSAHLNYAFNGRFDIFSHHVARGQSDTDTRTVYEAIMVHNPSNRPVTLTIRDGASYISQESPWNEIASGTSNLYSNSFSGPGSRVMNDVLRDRRQATFPDQVTIAPGQSHLLLNAPIPLRRLNVATDGTLAPGSPISPPPSNAPSGEGPRLNARSTLIRLNSSGPVYVASLGMHAPQTNGQEVVPSLEDWKQLLFQGKLSTPRDLSPSRPGSRENPFRYGRVSGIAIGSQWKAKLTDGKSDQLAIPAPGEHISYALSTLERNTFGTNQIQSAPITQRYSDTAYVANGNYGIEYNLDLPLTNPTDSPKTVSLTVQTPLQNESLNNALQFYRSPEPRVFFRGTVLFIYKEDDGRSRAAYTYLEQNRGEQGQPLIEMTLQPGEQRNVNVQFLYPPDATPPQVLTISTQ</sequence>
<feature type="region of interest" description="Disordered" evidence="1">
    <location>
        <begin position="306"/>
        <end position="325"/>
    </location>
</feature>
<dbReference type="PATRIC" id="fig|1666911.3.peg.4482"/>
<dbReference type="EMBL" id="LJZR01000014">
    <property type="protein sequence ID" value="KPQ35145.1"/>
    <property type="molecule type" value="Genomic_DNA"/>
</dbReference>
<reference evidence="2 3" key="1">
    <citation type="submission" date="2015-09" db="EMBL/GenBank/DDBJ databases">
        <title>Identification and resolution of microdiversity through metagenomic sequencing of parallel consortia.</title>
        <authorList>
            <person name="Nelson W.C."/>
            <person name="Romine M.F."/>
            <person name="Lindemann S.R."/>
        </authorList>
    </citation>
    <scope>NUCLEOTIDE SEQUENCE [LARGE SCALE GENOMIC DNA]</scope>
    <source>
        <strain evidence="2">Ana</strain>
    </source>
</reference>
<name>A0A0P8C1T0_9CYAN</name>
<gene>
    <name evidence="2" type="ORF">HLUCCA11_12050</name>
</gene>
<evidence type="ECO:0000313" key="3">
    <source>
        <dbReference type="Proteomes" id="UP000050465"/>
    </source>
</evidence>
<dbReference type="Pfam" id="PF11850">
    <property type="entry name" value="DUF3370"/>
    <property type="match status" value="1"/>
</dbReference>
<accession>A0A0P8C1T0</accession>
<dbReference type="STRING" id="1666911.HLUCCA11_12050"/>
<proteinExistence type="predicted"/>
<evidence type="ECO:0008006" key="4">
    <source>
        <dbReference type="Google" id="ProtNLM"/>
    </source>
</evidence>
<organism evidence="2 3">
    <name type="scientific">Phormidesmis priestleyi Ana</name>
    <dbReference type="NCBI Taxonomy" id="1666911"/>
    <lineage>
        <taxon>Bacteria</taxon>
        <taxon>Bacillati</taxon>
        <taxon>Cyanobacteriota</taxon>
        <taxon>Cyanophyceae</taxon>
        <taxon>Leptolyngbyales</taxon>
        <taxon>Leptolyngbyaceae</taxon>
        <taxon>Phormidesmis</taxon>
    </lineage>
</organism>
<dbReference type="InterPro" id="IPR021801">
    <property type="entry name" value="DUF3370"/>
</dbReference>
<comment type="caution">
    <text evidence="2">The sequence shown here is derived from an EMBL/GenBank/DDBJ whole genome shotgun (WGS) entry which is preliminary data.</text>
</comment>
<evidence type="ECO:0000313" key="2">
    <source>
        <dbReference type="EMBL" id="KPQ35145.1"/>
    </source>
</evidence>